<dbReference type="RefSeq" id="WP_199567646.1">
    <property type="nucleotide sequence ID" value="NZ_JAENBP010000003.1"/>
</dbReference>
<evidence type="ECO:0000313" key="1">
    <source>
        <dbReference type="EMBL" id="MBJ8349723.1"/>
    </source>
</evidence>
<name>A0A934PA75_9STRE</name>
<dbReference type="Proteomes" id="UP000644875">
    <property type="component" value="Unassembled WGS sequence"/>
</dbReference>
<protein>
    <submittedName>
        <fullName evidence="1">Uncharacterized protein</fullName>
    </submittedName>
</protein>
<keyword evidence="2" id="KW-1185">Reference proteome</keyword>
<reference evidence="1 2" key="1">
    <citation type="journal article" date="2021" name="Int. J. Syst. Evol. Microbiol.">
        <title>Streptococcus vicugnae sp. nov., isolated from faeces of alpacas (Vicugna pacos) and cattle (Bos taurus), Streptococcus zalophi sp. nov., and Streptococcus pacificus sp. nov., isolated from respiratory tract of California sea lions (Zalophus californianus).</title>
        <authorList>
            <person name="Volokhov D.V."/>
            <person name="Zagorodnyaya T.A."/>
            <person name="Shen Z."/>
            <person name="Blom J."/>
            <person name="Furtak V.A."/>
            <person name="Eisenberg T."/>
            <person name="Fan P."/>
            <person name="Jeong K.C."/>
            <person name="Gao Y."/>
            <person name="Zhang S."/>
            <person name="Amselle M."/>
        </authorList>
    </citation>
    <scope>NUCLEOTIDE SEQUENCE [LARGE SCALE GENOMIC DNA]</scope>
    <source>
        <strain evidence="2">CSL7508-lung</strain>
    </source>
</reference>
<sequence>MLKKTLKATVKNLYQIIRDDYTINEKINLNHLTNIFLVFLEEGKSNDVILRQRVKEFLSTVNQKLVTADIILPQKARKLIDDINHLLTEGAFSLFHYLVFRF</sequence>
<gene>
    <name evidence="1" type="ORF">JHK64_03625</name>
</gene>
<organism evidence="1 2">
    <name type="scientific">Streptococcus zalophi</name>
    <dbReference type="NCBI Taxonomy" id="640031"/>
    <lineage>
        <taxon>Bacteria</taxon>
        <taxon>Bacillati</taxon>
        <taxon>Bacillota</taxon>
        <taxon>Bacilli</taxon>
        <taxon>Lactobacillales</taxon>
        <taxon>Streptococcaceae</taxon>
        <taxon>Streptococcus</taxon>
    </lineage>
</organism>
<comment type="caution">
    <text evidence="1">The sequence shown here is derived from an EMBL/GenBank/DDBJ whole genome shotgun (WGS) entry which is preliminary data.</text>
</comment>
<dbReference type="AlphaFoldDB" id="A0A934PA75"/>
<evidence type="ECO:0000313" key="2">
    <source>
        <dbReference type="Proteomes" id="UP000644875"/>
    </source>
</evidence>
<dbReference type="EMBL" id="JAENBP010000003">
    <property type="protein sequence ID" value="MBJ8349723.1"/>
    <property type="molecule type" value="Genomic_DNA"/>
</dbReference>
<proteinExistence type="predicted"/>
<accession>A0A934PA75</accession>